<accession>A0ABU6SPR4</accession>
<keyword evidence="3" id="KW-1185">Reference proteome</keyword>
<comment type="caution">
    <text evidence="2">The sequence shown here is derived from an EMBL/GenBank/DDBJ whole genome shotgun (WGS) entry which is preliminary data.</text>
</comment>
<feature type="region of interest" description="Disordered" evidence="1">
    <location>
        <begin position="120"/>
        <end position="168"/>
    </location>
</feature>
<organism evidence="2 3">
    <name type="scientific">Stylosanthes scabra</name>
    <dbReference type="NCBI Taxonomy" id="79078"/>
    <lineage>
        <taxon>Eukaryota</taxon>
        <taxon>Viridiplantae</taxon>
        <taxon>Streptophyta</taxon>
        <taxon>Embryophyta</taxon>
        <taxon>Tracheophyta</taxon>
        <taxon>Spermatophyta</taxon>
        <taxon>Magnoliopsida</taxon>
        <taxon>eudicotyledons</taxon>
        <taxon>Gunneridae</taxon>
        <taxon>Pentapetalae</taxon>
        <taxon>rosids</taxon>
        <taxon>fabids</taxon>
        <taxon>Fabales</taxon>
        <taxon>Fabaceae</taxon>
        <taxon>Papilionoideae</taxon>
        <taxon>50 kb inversion clade</taxon>
        <taxon>dalbergioids sensu lato</taxon>
        <taxon>Dalbergieae</taxon>
        <taxon>Pterocarpus clade</taxon>
        <taxon>Stylosanthes</taxon>
    </lineage>
</organism>
<reference evidence="2 3" key="1">
    <citation type="journal article" date="2023" name="Plants (Basel)">
        <title>Bridging the Gap: Combining Genomics and Transcriptomics Approaches to Understand Stylosanthes scabra, an Orphan Legume from the Brazilian Caatinga.</title>
        <authorList>
            <person name="Ferreira-Neto J.R.C."/>
            <person name="da Silva M.D."/>
            <person name="Binneck E."/>
            <person name="de Melo N.F."/>
            <person name="da Silva R.H."/>
            <person name="de Melo A.L.T.M."/>
            <person name="Pandolfi V."/>
            <person name="Bustamante F.O."/>
            <person name="Brasileiro-Vidal A.C."/>
            <person name="Benko-Iseppon A.M."/>
        </authorList>
    </citation>
    <scope>NUCLEOTIDE SEQUENCE [LARGE SCALE GENOMIC DNA]</scope>
    <source>
        <tissue evidence="2">Leaves</tissue>
    </source>
</reference>
<name>A0ABU6SPR4_9FABA</name>
<feature type="compositionally biased region" description="Basic and acidic residues" evidence="1">
    <location>
        <begin position="120"/>
        <end position="129"/>
    </location>
</feature>
<dbReference type="EMBL" id="JASCZI010061328">
    <property type="protein sequence ID" value="MED6138422.1"/>
    <property type="molecule type" value="Genomic_DNA"/>
</dbReference>
<protein>
    <submittedName>
        <fullName evidence="2">Uncharacterized protein</fullName>
    </submittedName>
</protein>
<evidence type="ECO:0000256" key="1">
    <source>
        <dbReference type="SAM" id="MobiDB-lite"/>
    </source>
</evidence>
<gene>
    <name evidence="2" type="ORF">PIB30_074097</name>
</gene>
<evidence type="ECO:0000313" key="2">
    <source>
        <dbReference type="EMBL" id="MED6138422.1"/>
    </source>
</evidence>
<dbReference type="Proteomes" id="UP001341840">
    <property type="component" value="Unassembled WGS sequence"/>
</dbReference>
<proteinExistence type="predicted"/>
<feature type="compositionally biased region" description="Low complexity" evidence="1">
    <location>
        <begin position="139"/>
        <end position="161"/>
    </location>
</feature>
<evidence type="ECO:0000313" key="3">
    <source>
        <dbReference type="Proteomes" id="UP001341840"/>
    </source>
</evidence>
<sequence length="168" mass="19716">MSKSFTTRMVGCIYAFEVWKRLDDHFYLQIRAKIFQLRNKLSSIKIGGSVNDKSENRNGARFYDYNRYGDGYNKSKNRSGSRFDDYGGGRQRPVCQVCDKVGHTTKMCWYRYEKDDNYKPRNDAFRPRFENQSSKEGNSSQVKSQPQQQTQALLATPANLQDQNWYLD</sequence>